<dbReference type="InterPro" id="IPR052173">
    <property type="entry name" value="Beta-lactam_resp_regulator"/>
</dbReference>
<evidence type="ECO:0000256" key="1">
    <source>
        <dbReference type="SAM" id="MobiDB-lite"/>
    </source>
</evidence>
<dbReference type="PANTHER" id="PTHR34978:SF3">
    <property type="entry name" value="SLR0241 PROTEIN"/>
    <property type="match status" value="1"/>
</dbReference>
<feature type="region of interest" description="Disordered" evidence="1">
    <location>
        <begin position="318"/>
        <end position="344"/>
    </location>
</feature>
<dbReference type="KEGG" id="cpi:Cpin_5135"/>
<evidence type="ECO:0000313" key="4">
    <source>
        <dbReference type="EMBL" id="ACU62567.1"/>
    </source>
</evidence>
<keyword evidence="2" id="KW-0472">Membrane</keyword>
<dbReference type="Gene3D" id="2.170.130.10">
    <property type="entry name" value="TonB-dependent receptor, plug domain"/>
    <property type="match status" value="1"/>
</dbReference>
<dbReference type="RefSeq" id="WP_012792735.1">
    <property type="nucleotide sequence ID" value="NC_013132.1"/>
</dbReference>
<dbReference type="Pfam" id="PF05569">
    <property type="entry name" value="Peptidase_M56"/>
    <property type="match status" value="1"/>
</dbReference>
<protein>
    <submittedName>
        <fullName evidence="4">Peptidase M56 BlaR1</fullName>
    </submittedName>
</protein>
<feature type="transmembrane region" description="Helical" evidence="2">
    <location>
        <begin position="88"/>
        <end position="109"/>
    </location>
</feature>
<feature type="transmembrane region" description="Helical" evidence="2">
    <location>
        <begin position="259"/>
        <end position="278"/>
    </location>
</feature>
<gene>
    <name evidence="4" type="ordered locus">Cpin_5135</name>
</gene>
<reference evidence="4 5" key="2">
    <citation type="journal article" date="2010" name="Stand. Genomic Sci.">
        <title>Complete genome sequence of Chitinophaga pinensis type strain (UQM 2034).</title>
        <authorList>
            <person name="Glavina Del Rio T."/>
            <person name="Abt B."/>
            <person name="Spring S."/>
            <person name="Lapidus A."/>
            <person name="Nolan M."/>
            <person name="Tice H."/>
            <person name="Copeland A."/>
            <person name="Cheng J.F."/>
            <person name="Chen F."/>
            <person name="Bruce D."/>
            <person name="Goodwin L."/>
            <person name="Pitluck S."/>
            <person name="Ivanova N."/>
            <person name="Mavromatis K."/>
            <person name="Mikhailova N."/>
            <person name="Pati A."/>
            <person name="Chen A."/>
            <person name="Palaniappan K."/>
            <person name="Land M."/>
            <person name="Hauser L."/>
            <person name="Chang Y.J."/>
            <person name="Jeffries C.D."/>
            <person name="Chain P."/>
            <person name="Saunders E."/>
            <person name="Detter J.C."/>
            <person name="Brettin T."/>
            <person name="Rohde M."/>
            <person name="Goker M."/>
            <person name="Bristow J."/>
            <person name="Eisen J.A."/>
            <person name="Markowitz V."/>
            <person name="Hugenholtz P."/>
            <person name="Kyrpides N.C."/>
            <person name="Klenk H.P."/>
            <person name="Lucas S."/>
        </authorList>
    </citation>
    <scope>NUCLEOTIDE SEQUENCE [LARGE SCALE GENOMIC DNA]</scope>
    <source>
        <strain evidence="5">ATCC 43595 / DSM 2588 / LMG 13176 / NBRC 15968 / NCIMB 11800 / UQM 2034</strain>
    </source>
</reference>
<feature type="transmembrane region" description="Helical" evidence="2">
    <location>
        <begin position="6"/>
        <end position="23"/>
    </location>
</feature>
<reference evidence="5" key="1">
    <citation type="submission" date="2009-08" db="EMBL/GenBank/DDBJ databases">
        <title>The complete genome of Chitinophaga pinensis DSM 2588.</title>
        <authorList>
            <consortium name="US DOE Joint Genome Institute (JGI-PGF)"/>
            <person name="Lucas S."/>
            <person name="Copeland A."/>
            <person name="Lapidus A."/>
            <person name="Glavina del Rio T."/>
            <person name="Dalin E."/>
            <person name="Tice H."/>
            <person name="Bruce D."/>
            <person name="Goodwin L."/>
            <person name="Pitluck S."/>
            <person name="Kyrpides N."/>
            <person name="Mavromatis K."/>
            <person name="Ivanova N."/>
            <person name="Mikhailova N."/>
            <person name="Sims D."/>
            <person name="Meinche L."/>
            <person name="Brettin T."/>
            <person name="Detter J.C."/>
            <person name="Han C."/>
            <person name="Larimer F."/>
            <person name="Land M."/>
            <person name="Hauser L."/>
            <person name="Markowitz V."/>
            <person name="Cheng J.-F."/>
            <person name="Hugenholtz P."/>
            <person name="Woyke T."/>
            <person name="Wu D."/>
            <person name="Spring S."/>
            <person name="Klenk H.-P."/>
            <person name="Eisen J.A."/>
        </authorList>
    </citation>
    <scope>NUCLEOTIDE SEQUENCE [LARGE SCALE GENOMIC DNA]</scope>
    <source>
        <strain evidence="5">ATCC 43595 / DSM 2588 / LMG 13176 / NBRC 15968 / NCIMB 11800 / UQM 2034</strain>
    </source>
</reference>
<proteinExistence type="predicted"/>
<dbReference type="Proteomes" id="UP000002215">
    <property type="component" value="Chromosome"/>
</dbReference>
<dbReference type="AlphaFoldDB" id="A0A979G8E1"/>
<name>A0A979G8E1_CHIPD</name>
<keyword evidence="2" id="KW-0812">Transmembrane</keyword>
<evidence type="ECO:0000313" key="5">
    <source>
        <dbReference type="Proteomes" id="UP000002215"/>
    </source>
</evidence>
<accession>A0A979G8E1</accession>
<evidence type="ECO:0000259" key="3">
    <source>
        <dbReference type="Pfam" id="PF05569"/>
    </source>
</evidence>
<dbReference type="EMBL" id="CP001699">
    <property type="protein sequence ID" value="ACU62567.1"/>
    <property type="molecule type" value="Genomic_DNA"/>
</dbReference>
<feature type="compositionally biased region" description="Pro residues" evidence="1">
    <location>
        <begin position="332"/>
        <end position="344"/>
    </location>
</feature>
<dbReference type="InterPro" id="IPR008756">
    <property type="entry name" value="Peptidase_M56"/>
</dbReference>
<dbReference type="CDD" id="cd07341">
    <property type="entry name" value="M56_BlaR1_MecR1_like"/>
    <property type="match status" value="1"/>
</dbReference>
<dbReference type="PANTHER" id="PTHR34978">
    <property type="entry name" value="POSSIBLE SENSOR-TRANSDUCER PROTEIN BLAR"/>
    <property type="match status" value="1"/>
</dbReference>
<feature type="transmembrane region" description="Helical" evidence="2">
    <location>
        <begin position="30"/>
        <end position="49"/>
    </location>
</feature>
<keyword evidence="2" id="KW-1133">Transmembrane helix</keyword>
<evidence type="ECO:0000256" key="2">
    <source>
        <dbReference type="SAM" id="Phobius"/>
    </source>
</evidence>
<dbReference type="InterPro" id="IPR037066">
    <property type="entry name" value="Plug_dom_sf"/>
</dbReference>
<organism evidence="4 5">
    <name type="scientific">Chitinophaga pinensis (strain ATCC 43595 / DSM 2588 / LMG 13176 / NBRC 15968 / NCIMB 11800 / UQM 2034)</name>
    <dbReference type="NCBI Taxonomy" id="485918"/>
    <lineage>
        <taxon>Bacteria</taxon>
        <taxon>Pseudomonadati</taxon>
        <taxon>Bacteroidota</taxon>
        <taxon>Chitinophagia</taxon>
        <taxon>Chitinophagales</taxon>
        <taxon>Chitinophagaceae</taxon>
        <taxon>Chitinophaga</taxon>
    </lineage>
</organism>
<sequence>MLIYLLKANIVLILFYLAYRFGLRRLTFYTLNRFFLIGGIVCAAAGPLIDPSVFIQQHHGLNAVAETLPDLSMFKRIEKPLMHVVLEYIFWGGVGVMITRLAIQLLSLLKLHRNTTKTLYGKEQLRITERHVNPFSFMRNIYINPSLHSAEELTSIIRHEQVHVRQWHTLDVLLGELTRIFYWFNPGAWLMSIAIRENLEFITDRCILEQGMDAKAYQYSLIKVSGIPYATAIANNFNFSHLKQRIMMMNKRRSSRYHLVRYVVLGAVMGLAVLSLNFTRAAVKVETSARHIATMFFQYDTVKPAPVPFSVPPPPPPVPPTSAVKHVKGKAVPPPPPPAPPAAPAQPVVEEIRMEPVTTPIPASAMGSLVEDVEETPLPGGGVALRKINPDVKMKPVFFVDDIRYGVEPPAGLNSNDISYINVFKGETAVKLYGSEAKDGAVLIYTKAYKGDASMKNAQPLKTVTTVDGVKIQTTGTNIPAKAVENTNYDPNHSTNYNNKLNNLNGQKAQSVNGGTHLTKVQATDAAKP</sequence>
<dbReference type="OrthoDB" id="649093at2"/>
<feature type="domain" description="Peptidase M56" evidence="3">
    <location>
        <begin position="149"/>
        <end position="249"/>
    </location>
</feature>